<feature type="transmembrane region" description="Helical" evidence="1">
    <location>
        <begin position="68"/>
        <end position="97"/>
    </location>
</feature>
<evidence type="ECO:0000313" key="2">
    <source>
        <dbReference type="EMBL" id="NYE71637.1"/>
    </source>
</evidence>
<dbReference type="RefSeq" id="WP_179751927.1">
    <property type="nucleotide sequence ID" value="NZ_JACCBU010000001.1"/>
</dbReference>
<keyword evidence="1" id="KW-0472">Membrane</keyword>
<evidence type="ECO:0000313" key="3">
    <source>
        <dbReference type="Proteomes" id="UP000569914"/>
    </source>
</evidence>
<reference evidence="2 3" key="1">
    <citation type="submission" date="2020-07" db="EMBL/GenBank/DDBJ databases">
        <title>Sequencing the genomes of 1000 actinobacteria strains.</title>
        <authorList>
            <person name="Klenk H.-P."/>
        </authorList>
    </citation>
    <scope>NUCLEOTIDE SEQUENCE [LARGE SCALE GENOMIC DNA]</scope>
    <source>
        <strain evidence="2 3">DSM 22083</strain>
    </source>
</reference>
<organism evidence="2 3">
    <name type="scientific">Microlunatus parietis</name>
    <dbReference type="NCBI Taxonomy" id="682979"/>
    <lineage>
        <taxon>Bacteria</taxon>
        <taxon>Bacillati</taxon>
        <taxon>Actinomycetota</taxon>
        <taxon>Actinomycetes</taxon>
        <taxon>Propionibacteriales</taxon>
        <taxon>Propionibacteriaceae</taxon>
        <taxon>Microlunatus</taxon>
    </lineage>
</organism>
<sequence>MAEPAVGDIVKSITEDVKVLIQGEVELAKRELSESAKRGGIGAGMFGAAGYFVINALTLLYVAAALGLWALTGIHVALCFLIVAGVLLLIAAILALIGYTSVRKIKPPEATIAEANKAIEDVKSATERGLAAVNTPLPERTAIKAGPDFR</sequence>
<name>A0A7Y9I7K9_9ACTN</name>
<dbReference type="Pfam" id="PF07332">
    <property type="entry name" value="Phage_holin_3_6"/>
    <property type="match status" value="1"/>
</dbReference>
<keyword evidence="3" id="KW-1185">Reference proteome</keyword>
<gene>
    <name evidence="2" type="ORF">BKA15_002966</name>
</gene>
<comment type="caution">
    <text evidence="2">The sequence shown here is derived from an EMBL/GenBank/DDBJ whole genome shotgun (WGS) entry which is preliminary data.</text>
</comment>
<keyword evidence="1" id="KW-0812">Transmembrane</keyword>
<dbReference type="InterPro" id="IPR009937">
    <property type="entry name" value="Phage_holin_3_6"/>
</dbReference>
<dbReference type="EMBL" id="JACCBU010000001">
    <property type="protein sequence ID" value="NYE71637.1"/>
    <property type="molecule type" value="Genomic_DNA"/>
</dbReference>
<protein>
    <submittedName>
        <fullName evidence="2">Putative membrane protein YqjE</fullName>
    </submittedName>
</protein>
<keyword evidence="1" id="KW-1133">Transmembrane helix</keyword>
<feature type="transmembrane region" description="Helical" evidence="1">
    <location>
        <begin position="39"/>
        <end position="62"/>
    </location>
</feature>
<dbReference type="Proteomes" id="UP000569914">
    <property type="component" value="Unassembled WGS sequence"/>
</dbReference>
<evidence type="ECO:0000256" key="1">
    <source>
        <dbReference type="SAM" id="Phobius"/>
    </source>
</evidence>
<proteinExistence type="predicted"/>
<dbReference type="AlphaFoldDB" id="A0A7Y9I7K9"/>
<accession>A0A7Y9I7K9</accession>